<feature type="region of interest" description="Disordered" evidence="4">
    <location>
        <begin position="275"/>
        <end position="310"/>
    </location>
</feature>
<dbReference type="SUPFAM" id="SSF56112">
    <property type="entry name" value="Protein kinase-like (PK-like)"/>
    <property type="match status" value="1"/>
</dbReference>
<dbReference type="PROSITE" id="PS00107">
    <property type="entry name" value="PROTEIN_KINASE_ATP"/>
    <property type="match status" value="1"/>
</dbReference>
<reference evidence="6" key="1">
    <citation type="submission" date="2022-12" db="EMBL/GenBank/DDBJ databases">
        <title>Draft genome assemblies for two species of Escallonia (Escalloniales).</title>
        <authorList>
            <person name="Chanderbali A."/>
            <person name="Dervinis C."/>
            <person name="Anghel I."/>
            <person name="Soltis D."/>
            <person name="Soltis P."/>
            <person name="Zapata F."/>
        </authorList>
    </citation>
    <scope>NUCLEOTIDE SEQUENCE</scope>
    <source>
        <strain evidence="6">UCBG92.1500</strain>
        <tissue evidence="6">Leaf</tissue>
    </source>
</reference>
<dbReference type="GO" id="GO:0005886">
    <property type="term" value="C:plasma membrane"/>
    <property type="evidence" value="ECO:0007669"/>
    <property type="project" value="TreeGrafter"/>
</dbReference>
<sequence length="995" mass="114029">MEAQFADHFGAIDDQLMNMKEAMSEIPDLKLSVEQLRDEMPAVRHALAEMQTMLQQLLSSKEGEESSSRQSKNARVPGGNHKESYQHTTGNPYPKLPRMDFPRFNGEDSYGWVRKAERFFEFNPIDEPIKVNFASIHFDGQAEFWFGTYIKAKGRVTWDVFVRDLNSRFASLFRESIVGEFHKLRHTTTVESYYNEFEALRSILVSEGCMFKEDYYIQSFIGGLKDEIRLEVEKFELYDLSRAIFLARKQEASISNGWQSSRTNAKPMVPSPIAANKNQNSNPAWKNKPIFTNPPIVPGHQQKAILPTPNTPPIQRLTRGYFDDRRRKGLCYWCDENFTPAHNCKHRQVSMLIVDDEREEEPPPVYDEEPPQLEDVGTKDDNDTVEITNVAALPALAFCVHFPDSVLASPSCFAIQTLERKLPRVPVELGQCLLVMEPPQEFTYHQLCEYSNNWNEALGQGSFGDVYKGKIGSREVAIKVAHETKNRFQDQWNTEVQYLQKLNHLHIIKLIGYSNDQGNLCLVYELMKNGSVHRKLAEFDWITTVKVAVGAALAMKYMHEQVPALINRDFRAPNILLDEAFNPKLSDLALVREEGVSWQAGSHGYTDWRTLREGLGNRSTDMHGMGIFLLQLITKEQQVVSERGFFNDEIKKKFKNGQRVLHDKFDLECSWDNGRAITEIALQCVEDDLDARPTIDMVIERLRIMNGYNNLKVSVEQLRDELTPVRQSLAEMQGLMQQLVTLKEGEGSSLRQFRHQKGPKYSHKEYTQTTTGNPLPKLPKLDFLRFNGVLVLKKDIIYRALVGGLRDEIRLEVEKFELHDLSRAIYLARKQEAGLFHNWSSPRAVTRPSLPSSPNTVAKSQDNIPNWKAMLLLTTPTSKSFTAIPGNQSKAILPTPNLPSTQRLSRGYFDDRRRKGVCYWCDETFTPAHNWKHKQVSMLVDEKMEEDTPLVYDEETPQGEELGKQEDTEKMEITLSLHPSLKSSEFEVKAGVSDF</sequence>
<keyword evidence="2 3" id="KW-0067">ATP-binding</keyword>
<dbReference type="Gene3D" id="3.30.200.20">
    <property type="entry name" value="Phosphorylase Kinase, domain 1"/>
    <property type="match status" value="1"/>
</dbReference>
<feature type="domain" description="Protein kinase" evidence="5">
    <location>
        <begin position="452"/>
        <end position="704"/>
    </location>
</feature>
<dbReference type="InterPro" id="IPR045358">
    <property type="entry name" value="Ty3_capsid"/>
</dbReference>
<evidence type="ECO:0000259" key="5">
    <source>
        <dbReference type="PROSITE" id="PS50011"/>
    </source>
</evidence>
<proteinExistence type="predicted"/>
<evidence type="ECO:0000313" key="6">
    <source>
        <dbReference type="EMBL" id="KAK2969314.1"/>
    </source>
</evidence>
<name>A0AA88U322_9ASTE</name>
<accession>A0AA88U322</accession>
<gene>
    <name evidence="6" type="ORF">RJ640_030855</name>
</gene>
<keyword evidence="1 3" id="KW-0547">Nucleotide-binding</keyword>
<feature type="compositionally biased region" description="Acidic residues" evidence="4">
    <location>
        <begin position="358"/>
        <end position="372"/>
    </location>
</feature>
<organism evidence="6 7">
    <name type="scientific">Escallonia rubra</name>
    <dbReference type="NCBI Taxonomy" id="112253"/>
    <lineage>
        <taxon>Eukaryota</taxon>
        <taxon>Viridiplantae</taxon>
        <taxon>Streptophyta</taxon>
        <taxon>Embryophyta</taxon>
        <taxon>Tracheophyta</taxon>
        <taxon>Spermatophyta</taxon>
        <taxon>Magnoliopsida</taxon>
        <taxon>eudicotyledons</taxon>
        <taxon>Gunneridae</taxon>
        <taxon>Pentapetalae</taxon>
        <taxon>asterids</taxon>
        <taxon>campanulids</taxon>
        <taxon>Escalloniales</taxon>
        <taxon>Escalloniaceae</taxon>
        <taxon>Escallonia</taxon>
    </lineage>
</organism>
<dbReference type="EMBL" id="JAVXUO010002827">
    <property type="protein sequence ID" value="KAK2969314.1"/>
    <property type="molecule type" value="Genomic_DNA"/>
</dbReference>
<evidence type="ECO:0000256" key="3">
    <source>
        <dbReference type="PROSITE-ProRule" id="PRU10141"/>
    </source>
</evidence>
<dbReference type="Pfam" id="PF07714">
    <property type="entry name" value="PK_Tyr_Ser-Thr"/>
    <property type="match status" value="1"/>
</dbReference>
<protein>
    <recommendedName>
        <fullName evidence="5">Protein kinase domain-containing protein</fullName>
    </recommendedName>
</protein>
<dbReference type="Gene3D" id="1.10.510.10">
    <property type="entry name" value="Transferase(Phosphotransferase) domain 1"/>
    <property type="match status" value="1"/>
</dbReference>
<keyword evidence="7" id="KW-1185">Reference proteome</keyword>
<dbReference type="Proteomes" id="UP001187471">
    <property type="component" value="Unassembled WGS sequence"/>
</dbReference>
<feature type="region of interest" description="Disordered" evidence="4">
    <location>
        <begin position="57"/>
        <end position="97"/>
    </location>
</feature>
<evidence type="ECO:0000256" key="1">
    <source>
        <dbReference type="ARBA" id="ARBA00022741"/>
    </source>
</evidence>
<dbReference type="InterPro" id="IPR011009">
    <property type="entry name" value="Kinase-like_dom_sf"/>
</dbReference>
<evidence type="ECO:0000256" key="4">
    <source>
        <dbReference type="SAM" id="MobiDB-lite"/>
    </source>
</evidence>
<dbReference type="InterPro" id="IPR000719">
    <property type="entry name" value="Prot_kinase_dom"/>
</dbReference>
<dbReference type="PANTHER" id="PTHR27001">
    <property type="entry name" value="OS01G0253100 PROTEIN"/>
    <property type="match status" value="1"/>
</dbReference>
<dbReference type="InterPro" id="IPR017441">
    <property type="entry name" value="Protein_kinase_ATP_BS"/>
</dbReference>
<dbReference type="PROSITE" id="PS50011">
    <property type="entry name" value="PROTEIN_KINASE_DOM"/>
    <property type="match status" value="1"/>
</dbReference>
<evidence type="ECO:0000256" key="2">
    <source>
        <dbReference type="ARBA" id="ARBA00022840"/>
    </source>
</evidence>
<dbReference type="Pfam" id="PF19259">
    <property type="entry name" value="Ty3_capsid"/>
    <property type="match status" value="1"/>
</dbReference>
<dbReference type="GO" id="GO:0004672">
    <property type="term" value="F:protein kinase activity"/>
    <property type="evidence" value="ECO:0007669"/>
    <property type="project" value="InterPro"/>
</dbReference>
<dbReference type="AlphaFoldDB" id="A0AA88U322"/>
<feature type="region of interest" description="Disordered" evidence="4">
    <location>
        <begin position="753"/>
        <end position="772"/>
    </location>
</feature>
<evidence type="ECO:0000313" key="7">
    <source>
        <dbReference type="Proteomes" id="UP001187471"/>
    </source>
</evidence>
<dbReference type="PANTHER" id="PTHR27001:SF931">
    <property type="entry name" value="OS11G0664100 PROTEIN"/>
    <property type="match status" value="1"/>
</dbReference>
<dbReference type="GO" id="GO:0005524">
    <property type="term" value="F:ATP binding"/>
    <property type="evidence" value="ECO:0007669"/>
    <property type="project" value="UniProtKB-UniRule"/>
</dbReference>
<comment type="caution">
    <text evidence="6">The sequence shown here is derived from an EMBL/GenBank/DDBJ whole genome shotgun (WGS) entry which is preliminary data.</text>
</comment>
<feature type="region of interest" description="Disordered" evidence="4">
    <location>
        <begin position="358"/>
        <end position="378"/>
    </location>
</feature>
<dbReference type="InterPro" id="IPR001245">
    <property type="entry name" value="Ser-Thr/Tyr_kinase_cat_dom"/>
</dbReference>
<feature type="binding site" evidence="3">
    <location>
        <position position="479"/>
    </location>
    <ligand>
        <name>ATP</name>
        <dbReference type="ChEBI" id="CHEBI:30616"/>
    </ligand>
</feature>